<dbReference type="InterPro" id="IPR036163">
    <property type="entry name" value="HMA_dom_sf"/>
</dbReference>
<organism evidence="2 3">
    <name type="scientific">Anaerovorax odorimutans</name>
    <dbReference type="NCBI Taxonomy" id="109327"/>
    <lineage>
        <taxon>Bacteria</taxon>
        <taxon>Bacillati</taxon>
        <taxon>Bacillota</taxon>
        <taxon>Clostridia</taxon>
        <taxon>Peptostreptococcales</taxon>
        <taxon>Anaerovoracaceae</taxon>
        <taxon>Anaerovorax</taxon>
    </lineage>
</organism>
<evidence type="ECO:0000313" key="3">
    <source>
        <dbReference type="Proteomes" id="UP001524502"/>
    </source>
</evidence>
<name>A0ABT1RNQ9_9FIRM</name>
<dbReference type="SUPFAM" id="SSF55008">
    <property type="entry name" value="HMA, heavy metal-associated domain"/>
    <property type="match status" value="1"/>
</dbReference>
<dbReference type="Gene3D" id="3.30.70.100">
    <property type="match status" value="1"/>
</dbReference>
<dbReference type="Pfam" id="PF00403">
    <property type="entry name" value="HMA"/>
    <property type="match status" value="1"/>
</dbReference>
<proteinExistence type="predicted"/>
<evidence type="ECO:0000259" key="1">
    <source>
        <dbReference type="PROSITE" id="PS50846"/>
    </source>
</evidence>
<dbReference type="Proteomes" id="UP001524502">
    <property type="component" value="Unassembled WGS sequence"/>
</dbReference>
<dbReference type="InterPro" id="IPR006121">
    <property type="entry name" value="HMA_dom"/>
</dbReference>
<reference evidence="2 3" key="1">
    <citation type="submission" date="2022-06" db="EMBL/GenBank/DDBJ databases">
        <title>Isolation of gut microbiota from human fecal samples.</title>
        <authorList>
            <person name="Pamer E.G."/>
            <person name="Barat B."/>
            <person name="Waligurski E."/>
            <person name="Medina S."/>
            <person name="Paddock L."/>
            <person name="Mostad J."/>
        </authorList>
    </citation>
    <scope>NUCLEOTIDE SEQUENCE [LARGE SCALE GENOMIC DNA]</scope>
    <source>
        <strain evidence="2 3">SL.3.17</strain>
    </source>
</reference>
<comment type="caution">
    <text evidence="2">The sequence shown here is derived from an EMBL/GenBank/DDBJ whole genome shotgun (WGS) entry which is preliminary data.</text>
</comment>
<evidence type="ECO:0000313" key="2">
    <source>
        <dbReference type="EMBL" id="MCQ4636828.1"/>
    </source>
</evidence>
<dbReference type="RefSeq" id="WP_256132021.1">
    <property type="nucleotide sequence ID" value="NZ_JANFXK010000008.1"/>
</dbReference>
<protein>
    <submittedName>
        <fullName evidence="2">Cation transporter</fullName>
    </submittedName>
</protein>
<dbReference type="PROSITE" id="PS50846">
    <property type="entry name" value="HMA_2"/>
    <property type="match status" value="1"/>
</dbReference>
<feature type="domain" description="HMA" evidence="1">
    <location>
        <begin position="1"/>
        <end position="69"/>
    </location>
</feature>
<keyword evidence="3" id="KW-1185">Reference proteome</keyword>
<sequence>MKKSFKLSELDCANCAAKMETAINKLDAVDSATINFMSQRLTLEASDDQFDEAVDLAQKAISKVERGCKIVR</sequence>
<accession>A0ABT1RNQ9</accession>
<dbReference type="EMBL" id="JANFXK010000008">
    <property type="protein sequence ID" value="MCQ4636828.1"/>
    <property type="molecule type" value="Genomic_DNA"/>
</dbReference>
<dbReference type="CDD" id="cd00371">
    <property type="entry name" value="HMA"/>
    <property type="match status" value="1"/>
</dbReference>
<gene>
    <name evidence="2" type="ORF">NE619_08795</name>
</gene>